<dbReference type="Proteomes" id="UP000634136">
    <property type="component" value="Unassembled WGS sequence"/>
</dbReference>
<name>A0A834VYI3_9FABA</name>
<keyword evidence="2" id="KW-1185">Reference proteome</keyword>
<organism evidence="1 2">
    <name type="scientific">Senna tora</name>
    <dbReference type="NCBI Taxonomy" id="362788"/>
    <lineage>
        <taxon>Eukaryota</taxon>
        <taxon>Viridiplantae</taxon>
        <taxon>Streptophyta</taxon>
        <taxon>Embryophyta</taxon>
        <taxon>Tracheophyta</taxon>
        <taxon>Spermatophyta</taxon>
        <taxon>Magnoliopsida</taxon>
        <taxon>eudicotyledons</taxon>
        <taxon>Gunneridae</taxon>
        <taxon>Pentapetalae</taxon>
        <taxon>rosids</taxon>
        <taxon>fabids</taxon>
        <taxon>Fabales</taxon>
        <taxon>Fabaceae</taxon>
        <taxon>Caesalpinioideae</taxon>
        <taxon>Cassia clade</taxon>
        <taxon>Senna</taxon>
    </lineage>
</organism>
<protein>
    <submittedName>
        <fullName evidence="1">Uncharacterized protein</fullName>
    </submittedName>
</protein>
<dbReference type="AlphaFoldDB" id="A0A834VYI3"/>
<sequence length="87" mass="10503">MAELLERPEKLVRKEKVYFAIKEQKFQEDEKEISKKSGWWDLLRMEEDVRKRWNRERVVVNAWLNGGGWWLSTAANGRKVAGWARRQ</sequence>
<reference evidence="1" key="1">
    <citation type="submission" date="2020-09" db="EMBL/GenBank/DDBJ databases">
        <title>Genome-Enabled Discovery of Anthraquinone Biosynthesis in Senna tora.</title>
        <authorList>
            <person name="Kang S.-H."/>
            <person name="Pandey R.P."/>
            <person name="Lee C.-M."/>
            <person name="Sim J.-S."/>
            <person name="Jeong J.-T."/>
            <person name="Choi B.-S."/>
            <person name="Jung M."/>
            <person name="Ginzburg D."/>
            <person name="Zhao K."/>
            <person name="Won S.Y."/>
            <person name="Oh T.-J."/>
            <person name="Yu Y."/>
            <person name="Kim N.-H."/>
            <person name="Lee O.R."/>
            <person name="Lee T.-H."/>
            <person name="Bashyal P."/>
            <person name="Kim T.-S."/>
            <person name="Lee W.-H."/>
            <person name="Kawkins C."/>
            <person name="Kim C.-K."/>
            <person name="Kim J.S."/>
            <person name="Ahn B.O."/>
            <person name="Rhee S.Y."/>
            <person name="Sohng J.K."/>
        </authorList>
    </citation>
    <scope>NUCLEOTIDE SEQUENCE</scope>
    <source>
        <tissue evidence="1">Leaf</tissue>
    </source>
</reference>
<accession>A0A834VYI3</accession>
<evidence type="ECO:0000313" key="1">
    <source>
        <dbReference type="EMBL" id="KAF7802087.1"/>
    </source>
</evidence>
<evidence type="ECO:0000313" key="2">
    <source>
        <dbReference type="Proteomes" id="UP000634136"/>
    </source>
</evidence>
<gene>
    <name evidence="1" type="ORF">G2W53_041198</name>
</gene>
<dbReference type="EMBL" id="JAAIUW010000013">
    <property type="protein sequence ID" value="KAF7802087.1"/>
    <property type="molecule type" value="Genomic_DNA"/>
</dbReference>
<proteinExistence type="predicted"/>
<comment type="caution">
    <text evidence="1">The sequence shown here is derived from an EMBL/GenBank/DDBJ whole genome shotgun (WGS) entry which is preliminary data.</text>
</comment>